<dbReference type="PROSITE" id="PS00154">
    <property type="entry name" value="ATPASE_E1_E2"/>
    <property type="match status" value="1"/>
</dbReference>
<dbReference type="InterPro" id="IPR006544">
    <property type="entry name" value="P-type_TPase_V"/>
</dbReference>
<feature type="transmembrane region" description="Helical" evidence="11">
    <location>
        <begin position="27"/>
        <end position="47"/>
    </location>
</feature>
<dbReference type="EMBL" id="CAJJDP010000041">
    <property type="protein sequence ID" value="CAD8162221.1"/>
    <property type="molecule type" value="Genomic_DNA"/>
</dbReference>
<evidence type="ECO:0000256" key="4">
    <source>
        <dbReference type="ARBA" id="ARBA00022723"/>
    </source>
</evidence>
<dbReference type="OrthoDB" id="10256233at2759"/>
<dbReference type="Pfam" id="PF00122">
    <property type="entry name" value="E1-E2_ATPase"/>
    <property type="match status" value="1"/>
</dbReference>
<dbReference type="InterPro" id="IPR059000">
    <property type="entry name" value="ATPase_P-type_domA"/>
</dbReference>
<dbReference type="Proteomes" id="UP000683925">
    <property type="component" value="Unassembled WGS sequence"/>
</dbReference>
<keyword evidence="14" id="KW-1185">Reference proteome</keyword>
<feature type="transmembrane region" description="Helical" evidence="11">
    <location>
        <begin position="182"/>
        <end position="203"/>
    </location>
</feature>
<keyword evidence="3 11" id="KW-0812">Transmembrane</keyword>
<dbReference type="AlphaFoldDB" id="A0A8S1UAK4"/>
<feature type="transmembrane region" description="Helical" evidence="11">
    <location>
        <begin position="1037"/>
        <end position="1060"/>
    </location>
</feature>
<keyword evidence="5" id="KW-0547">Nucleotide-binding</keyword>
<evidence type="ECO:0000256" key="3">
    <source>
        <dbReference type="ARBA" id="ARBA00022692"/>
    </source>
</evidence>
<keyword evidence="4" id="KW-0479">Metal-binding</keyword>
<evidence type="ECO:0000256" key="7">
    <source>
        <dbReference type="ARBA" id="ARBA00022842"/>
    </source>
</evidence>
<evidence type="ECO:0000256" key="1">
    <source>
        <dbReference type="ARBA" id="ARBA00004141"/>
    </source>
</evidence>
<dbReference type="GO" id="GO:0046872">
    <property type="term" value="F:metal ion binding"/>
    <property type="evidence" value="ECO:0007669"/>
    <property type="project" value="UniProtKB-KW"/>
</dbReference>
<keyword evidence="10 11" id="KW-0472">Membrane</keyword>
<dbReference type="Pfam" id="PF13246">
    <property type="entry name" value="Cation_ATPase"/>
    <property type="match status" value="1"/>
</dbReference>
<accession>A0A8S1UAK4</accession>
<dbReference type="PANTHER" id="PTHR45630:SF8">
    <property type="entry name" value="CATION-TRANSPORTING ATPASE"/>
    <property type="match status" value="1"/>
</dbReference>
<keyword evidence="9 11" id="KW-1133">Transmembrane helix</keyword>
<keyword evidence="6" id="KW-0067">ATP-binding</keyword>
<dbReference type="PANTHER" id="PTHR45630">
    <property type="entry name" value="CATION-TRANSPORTING ATPASE-RELATED"/>
    <property type="match status" value="1"/>
</dbReference>
<evidence type="ECO:0000256" key="2">
    <source>
        <dbReference type="ARBA" id="ARBA00022553"/>
    </source>
</evidence>
<feature type="transmembrane region" description="Helical" evidence="11">
    <location>
        <begin position="968"/>
        <end position="988"/>
    </location>
</feature>
<dbReference type="GO" id="GO:0140358">
    <property type="term" value="F:P-type transmembrane transporter activity"/>
    <property type="evidence" value="ECO:0007669"/>
    <property type="project" value="InterPro"/>
</dbReference>
<evidence type="ECO:0000259" key="12">
    <source>
        <dbReference type="Pfam" id="PF00122"/>
    </source>
</evidence>
<reference evidence="13" key="1">
    <citation type="submission" date="2021-01" db="EMBL/GenBank/DDBJ databases">
        <authorList>
            <consortium name="Genoscope - CEA"/>
            <person name="William W."/>
        </authorList>
    </citation>
    <scope>NUCLEOTIDE SEQUENCE</scope>
</reference>
<dbReference type="GO" id="GO:0016887">
    <property type="term" value="F:ATP hydrolysis activity"/>
    <property type="evidence" value="ECO:0007669"/>
    <property type="project" value="InterPro"/>
</dbReference>
<name>A0A8S1UAK4_PAROT</name>
<evidence type="ECO:0000313" key="13">
    <source>
        <dbReference type="EMBL" id="CAD8162221.1"/>
    </source>
</evidence>
<dbReference type="SFLD" id="SFLDG00002">
    <property type="entry name" value="C1.7:_P-type_atpase_like"/>
    <property type="match status" value="1"/>
</dbReference>
<comment type="caution">
    <text evidence="13">The sequence shown here is derived from an EMBL/GenBank/DDBJ whole genome shotgun (WGS) entry which is preliminary data.</text>
</comment>
<dbReference type="GO" id="GO:0005524">
    <property type="term" value="F:ATP binding"/>
    <property type="evidence" value="ECO:0007669"/>
    <property type="project" value="UniProtKB-KW"/>
</dbReference>
<evidence type="ECO:0000256" key="6">
    <source>
        <dbReference type="ARBA" id="ARBA00022840"/>
    </source>
</evidence>
<feature type="transmembrane region" description="Helical" evidence="11">
    <location>
        <begin position="153"/>
        <end position="176"/>
    </location>
</feature>
<comment type="subcellular location">
    <subcellularLocation>
        <location evidence="1">Membrane</location>
        <topology evidence="1">Multi-pass membrane protein</topology>
    </subcellularLocation>
</comment>
<dbReference type="SFLD" id="SFLDF00027">
    <property type="entry name" value="p-type_atpase"/>
    <property type="match status" value="1"/>
</dbReference>
<gene>
    <name evidence="13" type="ORF">POCTA_138.1.T0410136</name>
</gene>
<evidence type="ECO:0000256" key="5">
    <source>
        <dbReference type="ARBA" id="ARBA00022741"/>
    </source>
</evidence>
<proteinExistence type="predicted"/>
<dbReference type="InterPro" id="IPR044492">
    <property type="entry name" value="P_typ_ATPase_HD_dom"/>
</dbReference>
<dbReference type="GO" id="GO:0019829">
    <property type="term" value="F:ATPase-coupled monoatomic cation transmembrane transporter activity"/>
    <property type="evidence" value="ECO:0007669"/>
    <property type="project" value="TreeGrafter"/>
</dbReference>
<dbReference type="OMA" id="ATHYLIT"/>
<dbReference type="GO" id="GO:0016020">
    <property type="term" value="C:membrane"/>
    <property type="evidence" value="ECO:0007669"/>
    <property type="project" value="UniProtKB-SubCell"/>
</dbReference>
<keyword evidence="8" id="KW-1278">Translocase</keyword>
<dbReference type="NCBIfam" id="TIGR01494">
    <property type="entry name" value="ATPase_P-type"/>
    <property type="match status" value="2"/>
</dbReference>
<protein>
    <recommendedName>
        <fullName evidence="12">P-type ATPase A domain-containing protein</fullName>
    </recommendedName>
</protein>
<dbReference type="NCBIfam" id="TIGR01657">
    <property type="entry name" value="P-ATPase-V"/>
    <property type="match status" value="1"/>
</dbReference>
<evidence type="ECO:0000256" key="8">
    <source>
        <dbReference type="ARBA" id="ARBA00022967"/>
    </source>
</evidence>
<dbReference type="SFLD" id="SFLDS00003">
    <property type="entry name" value="Haloacid_Dehalogenase"/>
    <property type="match status" value="1"/>
</dbReference>
<keyword evidence="2" id="KW-0597">Phosphoprotein</keyword>
<evidence type="ECO:0000256" key="11">
    <source>
        <dbReference type="SAM" id="Phobius"/>
    </source>
</evidence>
<dbReference type="InterPro" id="IPR001757">
    <property type="entry name" value="P_typ_ATPase"/>
</dbReference>
<keyword evidence="7" id="KW-0460">Magnesium</keyword>
<organism evidence="13 14">
    <name type="scientific">Paramecium octaurelia</name>
    <dbReference type="NCBI Taxonomy" id="43137"/>
    <lineage>
        <taxon>Eukaryota</taxon>
        <taxon>Sar</taxon>
        <taxon>Alveolata</taxon>
        <taxon>Ciliophora</taxon>
        <taxon>Intramacronucleata</taxon>
        <taxon>Oligohymenophorea</taxon>
        <taxon>Peniculida</taxon>
        <taxon>Parameciidae</taxon>
        <taxon>Paramecium</taxon>
    </lineage>
</organism>
<evidence type="ECO:0000256" key="9">
    <source>
        <dbReference type="ARBA" id="ARBA00022989"/>
    </source>
</evidence>
<sequence length="1070" mass="122010">MSYPVKNSDVEGQHLLISVAFAQLSKIRLILAILLSLITASLFALALKYSNKLYTNFLFIQCDNEDTATHYLITTSKNEQLVCPRHFIKDKPYFIFRMLKYRFNSQIQSFEPIEFESKGRIISEMIKFRNKQDRNLKREYFGHCSLQIPIDSIFIYSFNAFTGAFNLLQYFAIAIWFAENTILSPILILVFTVLSVYVNYFLYVRSRKRLQQLANYEQSVEIEDRDQLKPDQIYQKVPSSWLLPGDLLILKENQILNCDCAIIEGDVLVNEASLTGEDIPIPKCAFQNQNVEFSFEKMNQNCLFEGTKLIQANHSVAIVLRTGFSTLRGQYFRNVLYPHPGSMKFYIQAAKFILEIAFIMAVVYAFFLISYIPMDFKPSLLVLRFLDNIVWSIPPSMPIFFQVCKTSSLVKLEKKGIIGNNAEKIESAGTIDTCCFDKTGTLTTLGFRVIKAIPQQEQPILNAIMGCCHHLIRVNGNIIGDPLEIEMLKFVGWQCNFDQQPTIINGNNKQFVIHKIFDFNTQTSTMSVIVSVDQKYFLYTKGSPESINQIAQSKRDDLINEFNINASKGYRILGLAYKELQNNQIDLAREQLEQSLSFVGLLLMENPLKQDTADVIALLKKSGLDVKVISGDNPLTTIQCSKMAKILSADQDISFIDYNEQDQLVTIQSNDDIKIIQIQQQNIFNQLNAIIDDKSELAITGKFLDYLITQSNLKGNINLKNHYQTKTTGKDIAFTEITQIDTEDVNVKKFLINLLKKTKVFARQKPEQKKQIIQILQSFNKQVLMCGDGANDCSAISQAQVGISFNEADASYTAPFISRSESIDCVIKILQQGKAAKRNFIEAFQYQVSVNVIKFIAVLFTFLEAETFADFQFTYTGIITTIPLLTFLCMSGPCDTLADQNPLDDQFALSNQLQIYNNIIWGSIGLIINYFISQSARNVHTCQFNQPIDNCIPKPIHSLKQSGDIQSIMFLSVIFYFMTFAINLYVSSPFKIRYYQNRPLLLWTTLGFVIFFVAAIFPNKGGQWLKVIDISENTYKGFNWIMIAVLIGTAMIGSLTQRFLTKIYPSQQRI</sequence>
<feature type="transmembrane region" description="Helical" evidence="11">
    <location>
        <begin position="352"/>
        <end position="374"/>
    </location>
</feature>
<dbReference type="InterPro" id="IPR018303">
    <property type="entry name" value="ATPase_P-typ_P_site"/>
</dbReference>
<evidence type="ECO:0000313" key="14">
    <source>
        <dbReference type="Proteomes" id="UP000683925"/>
    </source>
</evidence>
<feature type="transmembrane region" description="Helical" evidence="11">
    <location>
        <begin position="1000"/>
        <end position="1017"/>
    </location>
</feature>
<evidence type="ECO:0000256" key="10">
    <source>
        <dbReference type="ARBA" id="ARBA00023136"/>
    </source>
</evidence>
<feature type="domain" description="P-type ATPase A" evidence="12">
    <location>
        <begin position="231"/>
        <end position="333"/>
    </location>
</feature>